<name>A0AAV4ZPY0_9HYPH</name>
<comment type="caution">
    <text evidence="2">The sequence shown here is derived from an EMBL/GenBank/DDBJ whole genome shotgun (WGS) entry which is preliminary data.</text>
</comment>
<feature type="region of interest" description="Disordered" evidence="1">
    <location>
        <begin position="43"/>
        <end position="94"/>
    </location>
</feature>
<sequence length="94" mass="10357">MRNPHLDDEDIASLPDFLRHLLADERQAAGPAYNRRAVRAPVEPLPSEMPPAAPVDARPVAQVRTVPTAPQVPTRRPVRMPDADPRRPSQGSLL</sequence>
<dbReference type="AlphaFoldDB" id="A0AAV4ZPY0"/>
<accession>A0AAV4ZPY0</accession>
<gene>
    <name evidence="2" type="ORF">BHAOGJBA_4147</name>
</gene>
<evidence type="ECO:0000256" key="1">
    <source>
        <dbReference type="SAM" id="MobiDB-lite"/>
    </source>
</evidence>
<dbReference type="RefSeq" id="WP_238230702.1">
    <property type="nucleotide sequence ID" value="NZ_BPQO01000019.1"/>
</dbReference>
<evidence type="ECO:0000313" key="2">
    <source>
        <dbReference type="EMBL" id="GJD90605.1"/>
    </source>
</evidence>
<protein>
    <submittedName>
        <fullName evidence="2">Uncharacterized protein</fullName>
    </submittedName>
</protein>
<reference evidence="2" key="1">
    <citation type="journal article" date="2016" name="Front. Microbiol.">
        <title>Genome Sequence of the Piezophilic, Mesophilic Sulfate-Reducing Bacterium Desulfovibrio indicus J2T.</title>
        <authorList>
            <person name="Cao J."/>
            <person name="Maignien L."/>
            <person name="Shao Z."/>
            <person name="Alain K."/>
            <person name="Jebbar M."/>
        </authorList>
    </citation>
    <scope>NUCLEOTIDE SEQUENCE</scope>
    <source>
        <strain evidence="2">DSM 16372</strain>
    </source>
</reference>
<proteinExistence type="predicted"/>
<feature type="compositionally biased region" description="Pro residues" evidence="1">
    <location>
        <begin position="43"/>
        <end position="53"/>
    </location>
</feature>
<dbReference type="EMBL" id="BPQO01000019">
    <property type="protein sequence ID" value="GJD90605.1"/>
    <property type="molecule type" value="Genomic_DNA"/>
</dbReference>
<reference evidence="2" key="2">
    <citation type="submission" date="2021-08" db="EMBL/GenBank/DDBJ databases">
        <authorList>
            <person name="Tani A."/>
            <person name="Ola A."/>
            <person name="Ogura Y."/>
            <person name="Katsura K."/>
            <person name="Hayashi T."/>
        </authorList>
    </citation>
    <scope>NUCLEOTIDE SEQUENCE</scope>
    <source>
        <strain evidence="2">DSM 16372</strain>
    </source>
</reference>
<dbReference type="Proteomes" id="UP001055247">
    <property type="component" value="Unassembled WGS sequence"/>
</dbReference>
<organism evidence="2 3">
    <name type="scientific">Methylobacterium hispanicum</name>
    <dbReference type="NCBI Taxonomy" id="270350"/>
    <lineage>
        <taxon>Bacteria</taxon>
        <taxon>Pseudomonadati</taxon>
        <taxon>Pseudomonadota</taxon>
        <taxon>Alphaproteobacteria</taxon>
        <taxon>Hyphomicrobiales</taxon>
        <taxon>Methylobacteriaceae</taxon>
        <taxon>Methylobacterium</taxon>
    </lineage>
</organism>
<feature type="compositionally biased region" description="Low complexity" evidence="1">
    <location>
        <begin position="54"/>
        <end position="63"/>
    </location>
</feature>
<keyword evidence="3" id="KW-1185">Reference proteome</keyword>
<evidence type="ECO:0000313" key="3">
    <source>
        <dbReference type="Proteomes" id="UP001055247"/>
    </source>
</evidence>